<dbReference type="InterPro" id="IPR009057">
    <property type="entry name" value="Homeodomain-like_sf"/>
</dbReference>
<keyword evidence="2" id="KW-0805">Transcription regulation</keyword>
<feature type="region of interest" description="Disordered" evidence="6">
    <location>
        <begin position="197"/>
        <end position="219"/>
    </location>
</feature>
<dbReference type="PRINTS" id="PR00455">
    <property type="entry name" value="HTHTETR"/>
</dbReference>
<dbReference type="EMBL" id="JAWDIS010000002">
    <property type="protein sequence ID" value="MDU0367464.1"/>
    <property type="molecule type" value="Genomic_DNA"/>
</dbReference>
<gene>
    <name evidence="8" type="ORF">RWH45_09560</name>
</gene>
<keyword evidence="3 5" id="KW-0238">DNA-binding</keyword>
<proteinExistence type="predicted"/>
<dbReference type="Proteomes" id="UP001263371">
    <property type="component" value="Unassembled WGS sequence"/>
</dbReference>
<dbReference type="InterPro" id="IPR001647">
    <property type="entry name" value="HTH_TetR"/>
</dbReference>
<protein>
    <submittedName>
        <fullName evidence="8">TetR family transcriptional regulator C-terminal domain-containing protein</fullName>
    </submittedName>
</protein>
<name>A0ABU3T7V8_9MICO</name>
<evidence type="ECO:0000313" key="8">
    <source>
        <dbReference type="EMBL" id="MDU0367464.1"/>
    </source>
</evidence>
<dbReference type="InterPro" id="IPR039538">
    <property type="entry name" value="BetI_C"/>
</dbReference>
<sequence>MTSSPPPPPRATRAGIAEAVLEVLSERGADALSVRNVAAAAGVSVGAVQHHFPTRAALVTGAMDAVTAGFRARLSTALTDVDSAPRRLEVFCAELAALGDAGRRDAVVWTAFASRAGTDPDVREIHRREWALTEAGLQALLAAAYPDAGIDADDAGLVLAVLDGIAVARGAEGDERMSPDRGRRLIDATLAHFATRRGGRPAVTPPVEGAGLTDEGRLG</sequence>
<dbReference type="PANTHER" id="PTHR30055:SF234">
    <property type="entry name" value="HTH-TYPE TRANSCRIPTIONAL REGULATOR BETI"/>
    <property type="match status" value="1"/>
</dbReference>
<evidence type="ECO:0000256" key="2">
    <source>
        <dbReference type="ARBA" id="ARBA00023015"/>
    </source>
</evidence>
<evidence type="ECO:0000259" key="7">
    <source>
        <dbReference type="PROSITE" id="PS50977"/>
    </source>
</evidence>
<evidence type="ECO:0000256" key="4">
    <source>
        <dbReference type="ARBA" id="ARBA00023163"/>
    </source>
</evidence>
<dbReference type="Pfam" id="PF00440">
    <property type="entry name" value="TetR_N"/>
    <property type="match status" value="1"/>
</dbReference>
<dbReference type="SUPFAM" id="SSF48498">
    <property type="entry name" value="Tetracyclin repressor-like, C-terminal domain"/>
    <property type="match status" value="1"/>
</dbReference>
<keyword evidence="9" id="KW-1185">Reference proteome</keyword>
<evidence type="ECO:0000256" key="3">
    <source>
        <dbReference type="ARBA" id="ARBA00023125"/>
    </source>
</evidence>
<dbReference type="Gene3D" id="1.10.357.10">
    <property type="entry name" value="Tetracycline Repressor, domain 2"/>
    <property type="match status" value="1"/>
</dbReference>
<dbReference type="PROSITE" id="PS50977">
    <property type="entry name" value="HTH_TETR_2"/>
    <property type="match status" value="1"/>
</dbReference>
<dbReference type="Pfam" id="PF13977">
    <property type="entry name" value="TetR_C_6"/>
    <property type="match status" value="1"/>
</dbReference>
<feature type="DNA-binding region" description="H-T-H motif" evidence="5">
    <location>
        <begin position="33"/>
        <end position="52"/>
    </location>
</feature>
<dbReference type="SUPFAM" id="SSF46689">
    <property type="entry name" value="Homeodomain-like"/>
    <property type="match status" value="1"/>
</dbReference>
<feature type="domain" description="HTH tetR-type" evidence="7">
    <location>
        <begin position="10"/>
        <end position="70"/>
    </location>
</feature>
<dbReference type="PANTHER" id="PTHR30055">
    <property type="entry name" value="HTH-TYPE TRANSCRIPTIONAL REGULATOR RUTR"/>
    <property type="match status" value="1"/>
</dbReference>
<dbReference type="InterPro" id="IPR036271">
    <property type="entry name" value="Tet_transcr_reg_TetR-rel_C_sf"/>
</dbReference>
<organism evidence="8 9">
    <name type="scientific">Microbacterium galbum</name>
    <dbReference type="NCBI Taxonomy" id="3075994"/>
    <lineage>
        <taxon>Bacteria</taxon>
        <taxon>Bacillati</taxon>
        <taxon>Actinomycetota</taxon>
        <taxon>Actinomycetes</taxon>
        <taxon>Micrococcales</taxon>
        <taxon>Microbacteriaceae</taxon>
        <taxon>Microbacterium</taxon>
    </lineage>
</organism>
<evidence type="ECO:0000256" key="5">
    <source>
        <dbReference type="PROSITE-ProRule" id="PRU00335"/>
    </source>
</evidence>
<dbReference type="RefSeq" id="WP_315994681.1">
    <property type="nucleotide sequence ID" value="NZ_JAWDIS010000002.1"/>
</dbReference>
<evidence type="ECO:0000256" key="1">
    <source>
        <dbReference type="ARBA" id="ARBA00022491"/>
    </source>
</evidence>
<accession>A0ABU3T7V8</accession>
<keyword evidence="1" id="KW-0678">Repressor</keyword>
<evidence type="ECO:0000256" key="6">
    <source>
        <dbReference type="SAM" id="MobiDB-lite"/>
    </source>
</evidence>
<reference evidence="8 9" key="1">
    <citation type="submission" date="2023-09" db="EMBL/GenBank/DDBJ databases">
        <title>Microbacterium fusihabitans sp. nov., Microbacterium phycihabitans sp. nov., and Microbacterium cervinum sp. nov., isolated from dried seaweeds of beach.</title>
        <authorList>
            <person name="Lee S.D."/>
        </authorList>
    </citation>
    <scope>NUCLEOTIDE SEQUENCE [LARGE SCALE GENOMIC DNA]</scope>
    <source>
        <strain evidence="8 9">KSW4-17</strain>
    </source>
</reference>
<evidence type="ECO:0000313" key="9">
    <source>
        <dbReference type="Proteomes" id="UP001263371"/>
    </source>
</evidence>
<comment type="caution">
    <text evidence="8">The sequence shown here is derived from an EMBL/GenBank/DDBJ whole genome shotgun (WGS) entry which is preliminary data.</text>
</comment>
<dbReference type="InterPro" id="IPR050109">
    <property type="entry name" value="HTH-type_TetR-like_transc_reg"/>
</dbReference>
<keyword evidence="4" id="KW-0804">Transcription</keyword>